<feature type="domain" description="UBA" evidence="1">
    <location>
        <begin position="1"/>
        <end position="31"/>
    </location>
</feature>
<protein>
    <recommendedName>
        <fullName evidence="1">UBA domain-containing protein</fullName>
    </recommendedName>
</protein>
<evidence type="ECO:0000313" key="2">
    <source>
        <dbReference type="EMBL" id="RNF05056.1"/>
    </source>
</evidence>
<dbReference type="EMBL" id="MKGL01000145">
    <property type="protein sequence ID" value="RNF05056.1"/>
    <property type="molecule type" value="Genomic_DNA"/>
</dbReference>
<accession>A0A422NHV9</accession>
<dbReference type="AlphaFoldDB" id="A0A422NHV9"/>
<keyword evidence="3" id="KW-1185">Reference proteome</keyword>
<organism evidence="2 3">
    <name type="scientific">Trypanosoma rangeli</name>
    <dbReference type="NCBI Taxonomy" id="5698"/>
    <lineage>
        <taxon>Eukaryota</taxon>
        <taxon>Discoba</taxon>
        <taxon>Euglenozoa</taxon>
        <taxon>Kinetoplastea</taxon>
        <taxon>Metakinetoplastina</taxon>
        <taxon>Trypanosomatida</taxon>
        <taxon>Trypanosomatidae</taxon>
        <taxon>Trypanosoma</taxon>
        <taxon>Herpetosoma</taxon>
    </lineage>
</organism>
<evidence type="ECO:0000259" key="1">
    <source>
        <dbReference type="PROSITE" id="PS50030"/>
    </source>
</evidence>
<dbReference type="PROSITE" id="PS50030">
    <property type="entry name" value="UBA"/>
    <property type="match status" value="1"/>
</dbReference>
<comment type="caution">
    <text evidence="2">The sequence shown here is derived from an EMBL/GenBank/DDBJ whole genome shotgun (WGS) entry which is preliminary data.</text>
</comment>
<dbReference type="GeneID" id="40328709"/>
<reference evidence="2 3" key="1">
    <citation type="journal article" date="2018" name="BMC Genomics">
        <title>Genomic comparison of Trypanosoma conorhini and Trypanosoma rangeli to Trypanosoma cruzi strains of high and low virulence.</title>
        <authorList>
            <person name="Bradwell K.R."/>
            <person name="Koparde V.N."/>
            <person name="Matveyev A.V."/>
            <person name="Serrano M.G."/>
            <person name="Alves J.M."/>
            <person name="Parikh H."/>
            <person name="Huang B."/>
            <person name="Lee V."/>
            <person name="Espinosa-Alvarez O."/>
            <person name="Ortiz P.A."/>
            <person name="Costa-Martins A.G."/>
            <person name="Teixeira M.M."/>
            <person name="Buck G.A."/>
        </authorList>
    </citation>
    <scope>NUCLEOTIDE SEQUENCE [LARGE SCALE GENOMIC DNA]</scope>
    <source>
        <strain evidence="2 3">AM80</strain>
    </source>
</reference>
<gene>
    <name evidence="2" type="ORF">TraAM80_04776</name>
</gene>
<dbReference type="RefSeq" id="XP_029238458.1">
    <property type="nucleotide sequence ID" value="XM_029381690.1"/>
</dbReference>
<dbReference type="InterPro" id="IPR015940">
    <property type="entry name" value="UBA"/>
</dbReference>
<name>A0A422NHV9_TRYRA</name>
<sequence>MEMGFLRNRVELASTHHSGDAQKAAEPLLQGSVGKHVHETPPPMASTANELLSTPRCSSSLGMASQGPLQGSYFARQEEMLTGPSDGFSLLFHYDGHARSPPSFSIPQPAFMFVFTP</sequence>
<proteinExistence type="predicted"/>
<evidence type="ECO:0000313" key="3">
    <source>
        <dbReference type="Proteomes" id="UP000283634"/>
    </source>
</evidence>
<dbReference type="Proteomes" id="UP000283634">
    <property type="component" value="Unassembled WGS sequence"/>
</dbReference>